<evidence type="ECO:0000313" key="1">
    <source>
        <dbReference type="EMBL" id="KAK9868973.1"/>
    </source>
</evidence>
<evidence type="ECO:0008006" key="3">
    <source>
        <dbReference type="Google" id="ProtNLM"/>
    </source>
</evidence>
<dbReference type="EMBL" id="JALJOV010000004">
    <property type="protein sequence ID" value="KAK9868973.1"/>
    <property type="molecule type" value="Genomic_DNA"/>
</dbReference>
<reference evidence="1 2" key="1">
    <citation type="journal article" date="2024" name="Nat. Commun.">
        <title>Phylogenomics reveals the evolutionary origins of lichenization in chlorophyte algae.</title>
        <authorList>
            <person name="Puginier C."/>
            <person name="Libourel C."/>
            <person name="Otte J."/>
            <person name="Skaloud P."/>
            <person name="Haon M."/>
            <person name="Grisel S."/>
            <person name="Petersen M."/>
            <person name="Berrin J.G."/>
            <person name="Delaux P.M."/>
            <person name="Dal Grande F."/>
            <person name="Keller J."/>
        </authorList>
    </citation>
    <scope>NUCLEOTIDE SEQUENCE [LARGE SCALE GENOMIC DNA]</scope>
    <source>
        <strain evidence="1 2">SAG 2523</strain>
    </source>
</reference>
<comment type="caution">
    <text evidence="1">The sequence shown here is derived from an EMBL/GenBank/DDBJ whole genome shotgun (WGS) entry which is preliminary data.</text>
</comment>
<dbReference type="Proteomes" id="UP001485043">
    <property type="component" value="Unassembled WGS sequence"/>
</dbReference>
<dbReference type="Gene3D" id="3.30.565.60">
    <property type="match status" value="1"/>
</dbReference>
<protein>
    <recommendedName>
        <fullName evidence="3">ATP-dependent DNA helicase RecG C-terminal domain-containing protein</fullName>
    </recommendedName>
</protein>
<name>A0AAW1TI15_9CHLO</name>
<keyword evidence="2" id="KW-1185">Reference proteome</keyword>
<organism evidence="1 2">
    <name type="scientific">Apatococcus fuscideae</name>
    <dbReference type="NCBI Taxonomy" id="2026836"/>
    <lineage>
        <taxon>Eukaryota</taxon>
        <taxon>Viridiplantae</taxon>
        <taxon>Chlorophyta</taxon>
        <taxon>core chlorophytes</taxon>
        <taxon>Trebouxiophyceae</taxon>
        <taxon>Chlorellales</taxon>
        <taxon>Chlorellaceae</taxon>
        <taxon>Apatococcus</taxon>
    </lineage>
</organism>
<accession>A0AAW1TI15</accession>
<evidence type="ECO:0000313" key="2">
    <source>
        <dbReference type="Proteomes" id="UP001485043"/>
    </source>
</evidence>
<sequence length="146" mass="16154">MDVVFSNIAGDHIHQYPAVALRELAVNAVVHRCYAPSSGRIVMKIRQSSLEFLVPGALPPGMCSDDLGYTSALAERTSALAHFMYCVRGPSYLDVKKDGRWFEGQGRDILTARRAIKRRKGSLVYTNCEAENLLRVMVTASPEVPQ</sequence>
<dbReference type="AlphaFoldDB" id="A0AAW1TI15"/>
<dbReference type="InterPro" id="IPR038475">
    <property type="entry name" value="RecG_C_sf"/>
</dbReference>
<proteinExistence type="predicted"/>
<gene>
    <name evidence="1" type="ORF">WJX84_010772</name>
</gene>